<evidence type="ECO:0000313" key="2">
    <source>
        <dbReference type="Proteomes" id="UP000186922"/>
    </source>
</evidence>
<sequence>MIEHVMQLIVGGSVGTPPANLCAIIVQSFLELYEGTMDFWTLLVRSELLSLGVPFYFEDEVHSNPRRFSEREHRISFHSIGPNLLL</sequence>
<gene>
    <name evidence="1" type="primary">RvY_07005-1</name>
    <name evidence="1" type="synonym">RvY_07005.1</name>
    <name evidence="1" type="ORF">RvY_07005</name>
</gene>
<keyword evidence="2" id="KW-1185">Reference proteome</keyword>
<dbReference type="Proteomes" id="UP000186922">
    <property type="component" value="Unassembled WGS sequence"/>
</dbReference>
<dbReference type="EMBL" id="BDGG01000003">
    <property type="protein sequence ID" value="GAU95377.1"/>
    <property type="molecule type" value="Genomic_DNA"/>
</dbReference>
<accession>A0A1D1V6U7</accession>
<name>A0A1D1V6U7_RAMVA</name>
<dbReference type="AlphaFoldDB" id="A0A1D1V6U7"/>
<protein>
    <submittedName>
        <fullName evidence="1">Uncharacterized protein</fullName>
    </submittedName>
</protein>
<comment type="caution">
    <text evidence="1">The sequence shown here is derived from an EMBL/GenBank/DDBJ whole genome shotgun (WGS) entry which is preliminary data.</text>
</comment>
<evidence type="ECO:0000313" key="1">
    <source>
        <dbReference type="EMBL" id="GAU95377.1"/>
    </source>
</evidence>
<organism evidence="1 2">
    <name type="scientific">Ramazzottius varieornatus</name>
    <name type="common">Water bear</name>
    <name type="synonym">Tardigrade</name>
    <dbReference type="NCBI Taxonomy" id="947166"/>
    <lineage>
        <taxon>Eukaryota</taxon>
        <taxon>Metazoa</taxon>
        <taxon>Ecdysozoa</taxon>
        <taxon>Tardigrada</taxon>
        <taxon>Eutardigrada</taxon>
        <taxon>Parachela</taxon>
        <taxon>Hypsibioidea</taxon>
        <taxon>Ramazzottiidae</taxon>
        <taxon>Ramazzottius</taxon>
    </lineage>
</organism>
<proteinExistence type="predicted"/>
<reference evidence="1 2" key="1">
    <citation type="journal article" date="2016" name="Nat. Commun.">
        <title>Extremotolerant tardigrade genome and improved radiotolerance of human cultured cells by tardigrade-unique protein.</title>
        <authorList>
            <person name="Hashimoto T."/>
            <person name="Horikawa D.D."/>
            <person name="Saito Y."/>
            <person name="Kuwahara H."/>
            <person name="Kozuka-Hata H."/>
            <person name="Shin-I T."/>
            <person name="Minakuchi Y."/>
            <person name="Ohishi K."/>
            <person name="Motoyama A."/>
            <person name="Aizu T."/>
            <person name="Enomoto A."/>
            <person name="Kondo K."/>
            <person name="Tanaka S."/>
            <person name="Hara Y."/>
            <person name="Koshikawa S."/>
            <person name="Sagara H."/>
            <person name="Miura T."/>
            <person name="Yokobori S."/>
            <person name="Miyagawa K."/>
            <person name="Suzuki Y."/>
            <person name="Kubo T."/>
            <person name="Oyama M."/>
            <person name="Kohara Y."/>
            <person name="Fujiyama A."/>
            <person name="Arakawa K."/>
            <person name="Katayama T."/>
            <person name="Toyoda A."/>
            <person name="Kunieda T."/>
        </authorList>
    </citation>
    <scope>NUCLEOTIDE SEQUENCE [LARGE SCALE GENOMIC DNA]</scope>
    <source>
        <strain evidence="1 2">YOKOZUNA-1</strain>
    </source>
</reference>